<comment type="similarity">
    <text evidence="2">Belongs to the RNase H family.</text>
</comment>
<sequence length="132" mass="14705">MAKKRYYYTVAAGRTPGVYNTWKEVQTQVRHFPNAILKKFTVLSDAEDFVRKKQPASISLSLKEVEASQSITRLPGPPKVVPNAGGNDISSEAVRGKIRRIINQFRKVSKYQFETGRGVDEDGLSVEGSVAF</sequence>
<keyword evidence="7" id="KW-0378">Hydrolase</keyword>
<dbReference type="Proteomes" id="UP000077051">
    <property type="component" value="Unassembled WGS sequence"/>
</dbReference>
<evidence type="ECO:0000313" key="10">
    <source>
        <dbReference type="EMBL" id="OAD07686.1"/>
    </source>
</evidence>
<dbReference type="InterPro" id="IPR037056">
    <property type="entry name" value="RNase_H1_N_sf"/>
</dbReference>
<dbReference type="EMBL" id="AMYB01000001">
    <property type="protein sequence ID" value="OAD07686.1"/>
    <property type="molecule type" value="Genomic_DNA"/>
</dbReference>
<accession>A0A168PG51</accession>
<evidence type="ECO:0000256" key="5">
    <source>
        <dbReference type="ARBA" id="ARBA00022723"/>
    </source>
</evidence>
<protein>
    <recommendedName>
        <fullName evidence="3">ribonuclease H</fullName>
        <ecNumber evidence="3">3.1.26.4</ecNumber>
    </recommendedName>
</protein>
<evidence type="ECO:0000259" key="9">
    <source>
        <dbReference type="Pfam" id="PF01693"/>
    </source>
</evidence>
<comment type="caution">
    <text evidence="10">The sequence shown here is derived from an EMBL/GenBank/DDBJ whole genome shotgun (WGS) entry which is preliminary data.</text>
</comment>
<name>A0A168PG51_MUCCL</name>
<proteinExistence type="inferred from homology"/>
<evidence type="ECO:0000256" key="6">
    <source>
        <dbReference type="ARBA" id="ARBA00022759"/>
    </source>
</evidence>
<dbReference type="GO" id="GO:0004523">
    <property type="term" value="F:RNA-DNA hybrid ribonuclease activity"/>
    <property type="evidence" value="ECO:0007669"/>
    <property type="project" value="UniProtKB-EC"/>
</dbReference>
<dbReference type="SUPFAM" id="SSF55658">
    <property type="entry name" value="L9 N-domain-like"/>
    <property type="match status" value="1"/>
</dbReference>
<evidence type="ECO:0000256" key="8">
    <source>
        <dbReference type="ARBA" id="ARBA00022842"/>
    </source>
</evidence>
<evidence type="ECO:0000256" key="1">
    <source>
        <dbReference type="ARBA" id="ARBA00001946"/>
    </source>
</evidence>
<organism evidence="10 11">
    <name type="scientific">Mucor lusitanicus CBS 277.49</name>
    <dbReference type="NCBI Taxonomy" id="747725"/>
    <lineage>
        <taxon>Eukaryota</taxon>
        <taxon>Fungi</taxon>
        <taxon>Fungi incertae sedis</taxon>
        <taxon>Mucoromycota</taxon>
        <taxon>Mucoromycotina</taxon>
        <taxon>Mucoromycetes</taxon>
        <taxon>Mucorales</taxon>
        <taxon>Mucorineae</taxon>
        <taxon>Mucoraceae</taxon>
        <taxon>Mucor</taxon>
    </lineage>
</organism>
<keyword evidence="8" id="KW-0460">Magnesium</keyword>
<keyword evidence="5" id="KW-0479">Metal-binding</keyword>
<dbReference type="EC" id="3.1.26.4" evidence="3"/>
<keyword evidence="11" id="KW-1185">Reference proteome</keyword>
<gene>
    <name evidence="10" type="ORF">MUCCIDRAFT_157950</name>
</gene>
<dbReference type="GO" id="GO:0046872">
    <property type="term" value="F:metal ion binding"/>
    <property type="evidence" value="ECO:0007669"/>
    <property type="project" value="UniProtKB-KW"/>
</dbReference>
<comment type="cofactor">
    <cofactor evidence="1">
        <name>Mg(2+)</name>
        <dbReference type="ChEBI" id="CHEBI:18420"/>
    </cofactor>
</comment>
<dbReference type="STRING" id="747725.A0A168PG51"/>
<reference evidence="10 11" key="1">
    <citation type="submission" date="2015-06" db="EMBL/GenBank/DDBJ databases">
        <title>Expansion of signal transduction pathways in fungi by whole-genome duplication.</title>
        <authorList>
            <consortium name="DOE Joint Genome Institute"/>
            <person name="Corrochano L.M."/>
            <person name="Kuo A."/>
            <person name="Marcet-Houben M."/>
            <person name="Polaino S."/>
            <person name="Salamov A."/>
            <person name="Villalobos J.M."/>
            <person name="Alvarez M.I."/>
            <person name="Avalos J."/>
            <person name="Benito E.P."/>
            <person name="Benoit I."/>
            <person name="Burger G."/>
            <person name="Camino L.P."/>
            <person name="Canovas D."/>
            <person name="Cerda-Olmedo E."/>
            <person name="Cheng J.-F."/>
            <person name="Dominguez A."/>
            <person name="Elias M."/>
            <person name="Eslava A.P."/>
            <person name="Glaser F."/>
            <person name="Grimwood J."/>
            <person name="Gutierrez G."/>
            <person name="Heitman J."/>
            <person name="Henrissat B."/>
            <person name="Iturriaga E.A."/>
            <person name="Lang B.F."/>
            <person name="Lavin J.L."/>
            <person name="Lee S."/>
            <person name="Li W."/>
            <person name="Lindquist E."/>
            <person name="Lopez-Garcia S."/>
            <person name="Luque E.M."/>
            <person name="Marcos A.T."/>
            <person name="Martin J."/>
            <person name="Mccluskey K."/>
            <person name="Medina H.R."/>
            <person name="Miralles-Duran A."/>
            <person name="Miyazaki A."/>
            <person name="Munoz-Torres E."/>
            <person name="Oguiza J.A."/>
            <person name="Ohm R."/>
            <person name="Olmedo M."/>
            <person name="Orejas M."/>
            <person name="Ortiz-Castellanos L."/>
            <person name="Pisabarro A.G."/>
            <person name="Rodriguez-Romero J."/>
            <person name="Ruiz-Herrera J."/>
            <person name="Ruiz-Vazquez R."/>
            <person name="Sanz C."/>
            <person name="Schackwitz W."/>
            <person name="Schmutz J."/>
            <person name="Shahriari M."/>
            <person name="Shelest E."/>
            <person name="Silva-Franco F."/>
            <person name="Soanes D."/>
            <person name="Syed K."/>
            <person name="Tagua V.G."/>
            <person name="Talbot N.J."/>
            <person name="Thon M."/>
            <person name="De Vries R.P."/>
            <person name="Wiebenga A."/>
            <person name="Yadav J.S."/>
            <person name="Braun E.L."/>
            <person name="Baker S."/>
            <person name="Garre V."/>
            <person name="Horwitz B."/>
            <person name="Torres-Martinez S."/>
            <person name="Idnurm A."/>
            <person name="Herrera-Estrella A."/>
            <person name="Gabaldon T."/>
            <person name="Grigoriev I.V."/>
        </authorList>
    </citation>
    <scope>NUCLEOTIDE SEQUENCE [LARGE SCALE GENOMIC DNA]</scope>
    <source>
        <strain evidence="10 11">CBS 277.49</strain>
    </source>
</reference>
<dbReference type="InterPro" id="IPR011320">
    <property type="entry name" value="RNase_H1_N"/>
</dbReference>
<evidence type="ECO:0000256" key="3">
    <source>
        <dbReference type="ARBA" id="ARBA00012180"/>
    </source>
</evidence>
<dbReference type="Pfam" id="PF01693">
    <property type="entry name" value="Cauli_VI"/>
    <property type="match status" value="1"/>
</dbReference>
<dbReference type="Gene3D" id="3.40.970.10">
    <property type="entry name" value="Ribonuclease H1, N-terminal domain"/>
    <property type="match status" value="1"/>
</dbReference>
<dbReference type="FunFam" id="3.40.970.10:FF:000001">
    <property type="entry name" value="Ribonuclease H1"/>
    <property type="match status" value="1"/>
</dbReference>
<keyword evidence="4" id="KW-0540">Nuclease</keyword>
<dbReference type="AlphaFoldDB" id="A0A168PG51"/>
<dbReference type="OrthoDB" id="128665at2759"/>
<feature type="domain" description="Ribonuclease H1 N-terminal" evidence="9">
    <location>
        <begin position="7"/>
        <end position="49"/>
    </location>
</feature>
<evidence type="ECO:0000313" key="11">
    <source>
        <dbReference type="Proteomes" id="UP000077051"/>
    </source>
</evidence>
<keyword evidence="6" id="KW-0255">Endonuclease</keyword>
<evidence type="ECO:0000256" key="4">
    <source>
        <dbReference type="ARBA" id="ARBA00022722"/>
    </source>
</evidence>
<evidence type="ECO:0000256" key="7">
    <source>
        <dbReference type="ARBA" id="ARBA00022801"/>
    </source>
</evidence>
<dbReference type="VEuPathDB" id="FungiDB:MUCCIDRAFT_157950"/>
<evidence type="ECO:0000256" key="2">
    <source>
        <dbReference type="ARBA" id="ARBA00005300"/>
    </source>
</evidence>
<dbReference type="InterPro" id="IPR009027">
    <property type="entry name" value="Ribosomal_bL9/RNase_H1_N"/>
</dbReference>